<dbReference type="EMBL" id="LCNM01000007">
    <property type="protein sequence ID" value="KKU56509.1"/>
    <property type="molecule type" value="Genomic_DNA"/>
</dbReference>
<dbReference type="AlphaFoldDB" id="A0A0G1RGQ7"/>
<gene>
    <name evidence="1" type="ORF">UX78_C0007G0035</name>
</gene>
<reference evidence="1 2" key="1">
    <citation type="journal article" date="2015" name="Nature">
        <title>rRNA introns, odd ribosomes, and small enigmatic genomes across a large radiation of phyla.</title>
        <authorList>
            <person name="Brown C.T."/>
            <person name="Hug L.A."/>
            <person name="Thomas B.C."/>
            <person name="Sharon I."/>
            <person name="Castelle C.J."/>
            <person name="Singh A."/>
            <person name="Wilkins M.J."/>
            <person name="Williams K.H."/>
            <person name="Banfield J.F."/>
        </authorList>
    </citation>
    <scope>NUCLEOTIDE SEQUENCE [LARGE SCALE GENOMIC DNA]</scope>
</reference>
<protein>
    <submittedName>
        <fullName evidence="1">Uncharacterized protein</fullName>
    </submittedName>
</protein>
<evidence type="ECO:0000313" key="2">
    <source>
        <dbReference type="Proteomes" id="UP000034607"/>
    </source>
</evidence>
<accession>A0A0G1RGQ7</accession>
<comment type="caution">
    <text evidence="1">The sequence shown here is derived from an EMBL/GenBank/DDBJ whole genome shotgun (WGS) entry which is preliminary data.</text>
</comment>
<sequence>MYYTQSIHAAAFLLSRGAKYLTATNAFVGGPAFFFDGHKTSEKLEAEFNFGVGDFDPQKYLQALKFLSTEVKKQKGAKLSHNSL</sequence>
<evidence type="ECO:0000313" key="1">
    <source>
        <dbReference type="EMBL" id="KKU56509.1"/>
    </source>
</evidence>
<proteinExistence type="predicted"/>
<dbReference type="Proteomes" id="UP000034607">
    <property type="component" value="Unassembled WGS sequence"/>
</dbReference>
<organism evidence="1 2">
    <name type="scientific">Candidatus Amesbacteria bacterium GW2011_GWA2_47_11</name>
    <dbReference type="NCBI Taxonomy" id="1618357"/>
    <lineage>
        <taxon>Bacteria</taxon>
        <taxon>Candidatus Amesiibacteriota</taxon>
    </lineage>
</organism>
<name>A0A0G1RGQ7_9BACT</name>